<dbReference type="RefSeq" id="WP_210044078.1">
    <property type="nucleotide sequence ID" value="NZ_JBHLVU010000009.1"/>
</dbReference>
<name>A0ABS7C3R4_9BACL</name>
<keyword evidence="1" id="KW-0812">Transmembrane</keyword>
<comment type="caution">
    <text evidence="2">The sequence shown here is derived from an EMBL/GenBank/DDBJ whole genome shotgun (WGS) entry which is preliminary data.</text>
</comment>
<protein>
    <submittedName>
        <fullName evidence="2">Uncharacterized protein</fullName>
    </submittedName>
</protein>
<evidence type="ECO:0000256" key="1">
    <source>
        <dbReference type="SAM" id="Phobius"/>
    </source>
</evidence>
<proteinExistence type="predicted"/>
<feature type="transmembrane region" description="Helical" evidence="1">
    <location>
        <begin position="7"/>
        <end position="31"/>
    </location>
</feature>
<keyword evidence="1" id="KW-1133">Transmembrane helix</keyword>
<reference evidence="2 3" key="1">
    <citation type="submission" date="2021-07" db="EMBL/GenBank/DDBJ databases">
        <title>Paenibacillus radiodurans sp. nov., isolated from the southeastern edge of Tengger Desert.</title>
        <authorList>
            <person name="Zhang G."/>
        </authorList>
    </citation>
    <scope>NUCLEOTIDE SEQUENCE [LARGE SCALE GENOMIC DNA]</scope>
    <source>
        <strain evidence="2 3">CCM 7311</strain>
    </source>
</reference>
<gene>
    <name evidence="2" type="ORF">K0U00_15920</name>
</gene>
<evidence type="ECO:0000313" key="2">
    <source>
        <dbReference type="EMBL" id="MBW7455514.1"/>
    </source>
</evidence>
<organism evidence="2 3">
    <name type="scientific">Paenibacillus sepulcri</name>
    <dbReference type="NCBI Taxonomy" id="359917"/>
    <lineage>
        <taxon>Bacteria</taxon>
        <taxon>Bacillati</taxon>
        <taxon>Bacillota</taxon>
        <taxon>Bacilli</taxon>
        <taxon>Bacillales</taxon>
        <taxon>Paenibacillaceae</taxon>
        <taxon>Paenibacillus</taxon>
    </lineage>
</organism>
<dbReference type="Proteomes" id="UP001519887">
    <property type="component" value="Unassembled WGS sequence"/>
</dbReference>
<sequence length="136" mass="15616">MNFLLKPLILLFTCLFIYPAIIFSVLVLGLTSSWKSGIVMLSLALLLLIIVKICSINLPICRTSNRELRIPHDPPIHETHPPPLGDIYHEIMFQHHEQELFGKRIEQQTDSALDPNLPDRCLCCLDHECRRLAVKH</sequence>
<keyword evidence="1" id="KW-0472">Membrane</keyword>
<evidence type="ECO:0000313" key="3">
    <source>
        <dbReference type="Proteomes" id="UP001519887"/>
    </source>
</evidence>
<accession>A0ABS7C3R4</accession>
<dbReference type="EMBL" id="JAHZIK010000378">
    <property type="protein sequence ID" value="MBW7455514.1"/>
    <property type="molecule type" value="Genomic_DNA"/>
</dbReference>
<feature type="transmembrane region" description="Helical" evidence="1">
    <location>
        <begin position="37"/>
        <end position="60"/>
    </location>
</feature>
<keyword evidence="3" id="KW-1185">Reference proteome</keyword>